<evidence type="ECO:0000259" key="1">
    <source>
        <dbReference type="Pfam" id="PF13409"/>
    </source>
</evidence>
<evidence type="ECO:0000313" key="3">
    <source>
        <dbReference type="Proteomes" id="UP000235371"/>
    </source>
</evidence>
<dbReference type="InterPro" id="IPR036249">
    <property type="entry name" value="Thioredoxin-like_sf"/>
</dbReference>
<protein>
    <recommendedName>
        <fullName evidence="1">GST N-terminal domain-containing protein</fullName>
    </recommendedName>
</protein>
<dbReference type="Proteomes" id="UP000235371">
    <property type="component" value="Unassembled WGS sequence"/>
</dbReference>
<dbReference type="EMBL" id="KZ613743">
    <property type="protein sequence ID" value="PMD66706.1"/>
    <property type="molecule type" value="Genomic_DNA"/>
</dbReference>
<organism evidence="2 3">
    <name type="scientific">Hyaloscypha bicolor E</name>
    <dbReference type="NCBI Taxonomy" id="1095630"/>
    <lineage>
        <taxon>Eukaryota</taxon>
        <taxon>Fungi</taxon>
        <taxon>Dikarya</taxon>
        <taxon>Ascomycota</taxon>
        <taxon>Pezizomycotina</taxon>
        <taxon>Leotiomycetes</taxon>
        <taxon>Helotiales</taxon>
        <taxon>Hyaloscyphaceae</taxon>
        <taxon>Hyaloscypha</taxon>
        <taxon>Hyaloscypha bicolor</taxon>
    </lineage>
</organism>
<dbReference type="AlphaFoldDB" id="A0A2J6TUL9"/>
<keyword evidence="3" id="KW-1185">Reference proteome</keyword>
<sequence>MASQEPLVRFYDLSGPKCWSPACWRTRYAINYKRIPYECVKLSYPAIKPTCQKLLSPTWPDDDCTVPIIEILQAPHVAKNDSTPIAELLNERFTEQDGYPDLKLVEETKKHARDTKLANRAVYFWICYDVYKNALDPDDGSKEFFKRTRELDHGPLEKYLEKMGGSEDAIFEELKVQWVYLKERMAKEDGTGEPTYVDFYDASRIRWVEAANSEKGKRLMNLYGDDTFIKLMNKVKPYEGGDGSL</sequence>
<gene>
    <name evidence="2" type="ORF">K444DRAFT_551866</name>
</gene>
<name>A0A2J6TUL9_9HELO</name>
<feature type="domain" description="GST N-terminal" evidence="1">
    <location>
        <begin position="19"/>
        <end position="91"/>
    </location>
</feature>
<reference evidence="2 3" key="1">
    <citation type="submission" date="2016-04" db="EMBL/GenBank/DDBJ databases">
        <title>A degradative enzymes factory behind the ericoid mycorrhizal symbiosis.</title>
        <authorList>
            <consortium name="DOE Joint Genome Institute"/>
            <person name="Martino E."/>
            <person name="Morin E."/>
            <person name="Grelet G."/>
            <person name="Kuo A."/>
            <person name="Kohler A."/>
            <person name="Daghino S."/>
            <person name="Barry K."/>
            <person name="Choi C."/>
            <person name="Cichocki N."/>
            <person name="Clum A."/>
            <person name="Copeland A."/>
            <person name="Hainaut M."/>
            <person name="Haridas S."/>
            <person name="Labutti K."/>
            <person name="Lindquist E."/>
            <person name="Lipzen A."/>
            <person name="Khouja H.-R."/>
            <person name="Murat C."/>
            <person name="Ohm R."/>
            <person name="Olson A."/>
            <person name="Spatafora J."/>
            <person name="Veneault-Fourrey C."/>
            <person name="Henrissat B."/>
            <person name="Grigoriev I."/>
            <person name="Martin F."/>
            <person name="Perotto S."/>
        </authorList>
    </citation>
    <scope>NUCLEOTIDE SEQUENCE [LARGE SCALE GENOMIC DNA]</scope>
    <source>
        <strain evidence="2 3">E</strain>
    </source>
</reference>
<dbReference type="InterPro" id="IPR004045">
    <property type="entry name" value="Glutathione_S-Trfase_N"/>
</dbReference>
<dbReference type="Gene3D" id="1.20.1050.10">
    <property type="match status" value="1"/>
</dbReference>
<dbReference type="SUPFAM" id="SSF52833">
    <property type="entry name" value="Thioredoxin-like"/>
    <property type="match status" value="1"/>
</dbReference>
<dbReference type="OrthoDB" id="4951845at2759"/>
<dbReference type="Pfam" id="PF13409">
    <property type="entry name" value="GST_N_2"/>
    <property type="match status" value="1"/>
</dbReference>
<proteinExistence type="predicted"/>
<dbReference type="Gene3D" id="3.40.30.10">
    <property type="entry name" value="Glutaredoxin"/>
    <property type="match status" value="1"/>
</dbReference>
<dbReference type="GeneID" id="36584644"/>
<dbReference type="InParanoid" id="A0A2J6TUL9"/>
<evidence type="ECO:0000313" key="2">
    <source>
        <dbReference type="EMBL" id="PMD66706.1"/>
    </source>
</evidence>
<dbReference type="RefSeq" id="XP_024743610.1">
    <property type="nucleotide sequence ID" value="XM_024876565.1"/>
</dbReference>
<accession>A0A2J6TUL9</accession>